<evidence type="ECO:0000313" key="5">
    <source>
        <dbReference type="Proteomes" id="UP001152320"/>
    </source>
</evidence>
<proteinExistence type="predicted"/>
<keyword evidence="1" id="KW-0472">Membrane</keyword>
<evidence type="ECO:0000256" key="2">
    <source>
        <dbReference type="SAM" id="SignalP"/>
    </source>
</evidence>
<dbReference type="OrthoDB" id="10651518at2759"/>
<evidence type="ECO:0000256" key="1">
    <source>
        <dbReference type="SAM" id="Phobius"/>
    </source>
</evidence>
<accession>A0A9Q1BZ92</accession>
<keyword evidence="5" id="KW-1185">Reference proteome</keyword>
<dbReference type="Proteomes" id="UP001152320">
    <property type="component" value="Chromosome 10"/>
</dbReference>
<dbReference type="AlphaFoldDB" id="A0A9Q1BZ92"/>
<keyword evidence="2" id="KW-0732">Signal</keyword>
<dbReference type="PROSITE" id="PS50835">
    <property type="entry name" value="IG_LIKE"/>
    <property type="match status" value="1"/>
</dbReference>
<comment type="caution">
    <text evidence="4">The sequence shown here is derived from an EMBL/GenBank/DDBJ whole genome shotgun (WGS) entry which is preliminary data.</text>
</comment>
<dbReference type="InterPro" id="IPR007110">
    <property type="entry name" value="Ig-like_dom"/>
</dbReference>
<dbReference type="Gene3D" id="2.60.40.10">
    <property type="entry name" value="Immunoglobulins"/>
    <property type="match status" value="1"/>
</dbReference>
<dbReference type="SUPFAM" id="SSF48726">
    <property type="entry name" value="Immunoglobulin"/>
    <property type="match status" value="1"/>
</dbReference>
<reference evidence="4" key="1">
    <citation type="submission" date="2021-10" db="EMBL/GenBank/DDBJ databases">
        <title>Tropical sea cucumber genome reveals ecological adaptation and Cuvierian tubules defense mechanism.</title>
        <authorList>
            <person name="Chen T."/>
        </authorList>
    </citation>
    <scope>NUCLEOTIDE SEQUENCE</scope>
    <source>
        <strain evidence="4">Nanhai2018</strain>
        <tissue evidence="4">Muscle</tissue>
    </source>
</reference>
<feature type="transmembrane region" description="Helical" evidence="1">
    <location>
        <begin position="255"/>
        <end position="280"/>
    </location>
</feature>
<feature type="domain" description="Ig-like" evidence="3">
    <location>
        <begin position="19"/>
        <end position="122"/>
    </location>
</feature>
<keyword evidence="1" id="KW-1133">Transmembrane helix</keyword>
<gene>
    <name evidence="4" type="ORF">HOLleu_22589</name>
</gene>
<organism evidence="4 5">
    <name type="scientific">Holothuria leucospilota</name>
    <name type="common">Black long sea cucumber</name>
    <name type="synonym">Mertensiothuria leucospilota</name>
    <dbReference type="NCBI Taxonomy" id="206669"/>
    <lineage>
        <taxon>Eukaryota</taxon>
        <taxon>Metazoa</taxon>
        <taxon>Echinodermata</taxon>
        <taxon>Eleutherozoa</taxon>
        <taxon>Echinozoa</taxon>
        <taxon>Holothuroidea</taxon>
        <taxon>Aspidochirotacea</taxon>
        <taxon>Aspidochirotida</taxon>
        <taxon>Holothuriidae</taxon>
        <taxon>Holothuria</taxon>
    </lineage>
</organism>
<sequence>MWLMALSLTLVLAVSFVSPIFAVTTCPNKVLAEKGTDFNITCTIDENTVDLYWYKGKAEEQDLVGKLEMGSVSISQRYRDSYDIGQSGSLRIRNAGLSHESLYTLLTFDSNNTPEEDEVILNITISPYPSCPIISDCTSCTKCYLNNLIGSGSLTCRVEGVRLLIHLSWNATLQTGVGFFERQPVEIVHGSAKSWDISVTLDYNIMNSCGAKAILHGMAEGSSQVLQSTVSTVEINIPCNISGITDNPDTSEKSALLLIVLVVLVLILIVGVLIICCIFCRKHREPSGVVEMDQQDNSDLQILSMGSLSIQCLAFEHVTIDASGNATTISAGAMAFTDHKGVASSNFLALE</sequence>
<evidence type="ECO:0000259" key="3">
    <source>
        <dbReference type="PROSITE" id="PS50835"/>
    </source>
</evidence>
<dbReference type="EMBL" id="JAIZAY010000010">
    <property type="protein sequence ID" value="KAJ8035378.1"/>
    <property type="molecule type" value="Genomic_DNA"/>
</dbReference>
<dbReference type="InterPro" id="IPR036179">
    <property type="entry name" value="Ig-like_dom_sf"/>
</dbReference>
<name>A0A9Q1BZ92_HOLLE</name>
<feature type="signal peptide" evidence="2">
    <location>
        <begin position="1"/>
        <end position="22"/>
    </location>
</feature>
<feature type="chain" id="PRO_5040130603" description="Ig-like domain-containing protein" evidence="2">
    <location>
        <begin position="23"/>
        <end position="351"/>
    </location>
</feature>
<protein>
    <recommendedName>
        <fullName evidence="3">Ig-like domain-containing protein</fullName>
    </recommendedName>
</protein>
<dbReference type="InterPro" id="IPR013783">
    <property type="entry name" value="Ig-like_fold"/>
</dbReference>
<keyword evidence="1" id="KW-0812">Transmembrane</keyword>
<evidence type="ECO:0000313" key="4">
    <source>
        <dbReference type="EMBL" id="KAJ8035378.1"/>
    </source>
</evidence>